<feature type="domain" description="AGC-kinase C-terminal" evidence="10">
    <location>
        <begin position="349"/>
        <end position="414"/>
    </location>
</feature>
<feature type="compositionally biased region" description="Low complexity" evidence="8">
    <location>
        <begin position="251"/>
        <end position="274"/>
    </location>
</feature>
<dbReference type="PROSITE" id="PS51285">
    <property type="entry name" value="AGC_KINASE_CTER"/>
    <property type="match status" value="1"/>
</dbReference>
<accession>A0ABN9VYF3</accession>
<keyword evidence="12" id="KW-1185">Reference proteome</keyword>
<keyword evidence="2" id="KW-0808">Transferase</keyword>
<comment type="similarity">
    <text evidence="7">Belongs to the protein kinase superfamily.</text>
</comment>
<evidence type="ECO:0008006" key="13">
    <source>
        <dbReference type="Google" id="ProtNLM"/>
    </source>
</evidence>
<dbReference type="InterPro" id="IPR000961">
    <property type="entry name" value="AGC-kinase_C"/>
</dbReference>
<dbReference type="PANTHER" id="PTHR24353">
    <property type="entry name" value="CYCLIC NUCLEOTIDE-DEPENDENT PROTEIN KINASE"/>
    <property type="match status" value="1"/>
</dbReference>
<dbReference type="InterPro" id="IPR011009">
    <property type="entry name" value="Kinase-like_dom_sf"/>
</dbReference>
<dbReference type="SMART" id="SM00133">
    <property type="entry name" value="S_TK_X"/>
    <property type="match status" value="1"/>
</dbReference>
<evidence type="ECO:0000313" key="12">
    <source>
        <dbReference type="Proteomes" id="UP001189429"/>
    </source>
</evidence>
<sequence>EVTVRYDLDRLSELGTLGHGAFGSVRLVRDAATGQVMALKSVSKGMVVEAGLQEAVRAEKEVMQATDSPFLVKLAACFDRDQELFFLLEPATGGDLYTIYRWRNFFGFEDHARFYMACMACAFAHLHGRGILYRDLKMENVVLDSRGYAKLCDFGTSTFADRAFTMCGTPEYMAPEVFSGSGHGPAADWWTLGVMCFEMMTARTPFVDDEPIHPADLPQGQGGHRQRGDAGEHPLGLAGQGPLPARPLPEAADAPWRPAAAPVPGVATATSATTGRPGEDGRIIDYAPVATNLATKVGAPEVDGAAHASPRSPVVHPLRIRLPWGAPTAWGGARLCETRSFTKEWWAAAGFDWSSLEAQKMAPPHVPTLRGPDDLHNFNCEGQEQPSRLTFHDRGEGWFDGFEDAVGPVLRHDCDHAAAPPEPHTIALDA</sequence>
<dbReference type="PROSITE" id="PS50011">
    <property type="entry name" value="PROTEIN_KINASE_DOM"/>
    <property type="match status" value="1"/>
</dbReference>
<dbReference type="SUPFAM" id="SSF56112">
    <property type="entry name" value="Protein kinase-like (PK-like)"/>
    <property type="match status" value="1"/>
</dbReference>
<dbReference type="SMART" id="SM00220">
    <property type="entry name" value="S_TKc"/>
    <property type="match status" value="1"/>
</dbReference>
<evidence type="ECO:0000256" key="6">
    <source>
        <dbReference type="PROSITE-ProRule" id="PRU10141"/>
    </source>
</evidence>
<proteinExistence type="inferred from homology"/>
<evidence type="ECO:0000256" key="3">
    <source>
        <dbReference type="ARBA" id="ARBA00022741"/>
    </source>
</evidence>
<feature type="domain" description="Protein kinase" evidence="9">
    <location>
        <begin position="11"/>
        <end position="319"/>
    </location>
</feature>
<dbReference type="InterPro" id="IPR017441">
    <property type="entry name" value="Protein_kinase_ATP_BS"/>
</dbReference>
<evidence type="ECO:0000313" key="11">
    <source>
        <dbReference type="EMBL" id="CAK0877585.1"/>
    </source>
</evidence>
<feature type="non-terminal residue" evidence="11">
    <location>
        <position position="1"/>
    </location>
</feature>
<dbReference type="Gene3D" id="3.30.200.20">
    <property type="entry name" value="Phosphorylase Kinase, domain 1"/>
    <property type="match status" value="1"/>
</dbReference>
<name>A0ABN9VYF3_9DINO</name>
<dbReference type="PANTHER" id="PTHR24353:SF37">
    <property type="entry name" value="CAMP-DEPENDENT PROTEIN KINASE CATALYTIC SUBUNIT PRKX"/>
    <property type="match status" value="1"/>
</dbReference>
<organism evidence="11 12">
    <name type="scientific">Prorocentrum cordatum</name>
    <dbReference type="NCBI Taxonomy" id="2364126"/>
    <lineage>
        <taxon>Eukaryota</taxon>
        <taxon>Sar</taxon>
        <taxon>Alveolata</taxon>
        <taxon>Dinophyceae</taxon>
        <taxon>Prorocentrales</taxon>
        <taxon>Prorocentraceae</taxon>
        <taxon>Prorocentrum</taxon>
    </lineage>
</organism>
<evidence type="ECO:0000256" key="8">
    <source>
        <dbReference type="SAM" id="MobiDB-lite"/>
    </source>
</evidence>
<keyword evidence="3 6" id="KW-0547">Nucleotide-binding</keyword>
<dbReference type="InterPro" id="IPR000719">
    <property type="entry name" value="Prot_kinase_dom"/>
</dbReference>
<evidence type="ECO:0000259" key="10">
    <source>
        <dbReference type="PROSITE" id="PS51285"/>
    </source>
</evidence>
<evidence type="ECO:0000256" key="4">
    <source>
        <dbReference type="ARBA" id="ARBA00022777"/>
    </source>
</evidence>
<dbReference type="Pfam" id="PF00069">
    <property type="entry name" value="Pkinase"/>
    <property type="match status" value="1"/>
</dbReference>
<dbReference type="CDD" id="cd05123">
    <property type="entry name" value="STKc_AGC"/>
    <property type="match status" value="1"/>
</dbReference>
<dbReference type="PROSITE" id="PS00108">
    <property type="entry name" value="PROTEIN_KINASE_ST"/>
    <property type="match status" value="1"/>
</dbReference>
<dbReference type="InterPro" id="IPR045270">
    <property type="entry name" value="STKc_AGC"/>
</dbReference>
<evidence type="ECO:0000259" key="9">
    <source>
        <dbReference type="PROSITE" id="PS50011"/>
    </source>
</evidence>
<feature type="region of interest" description="Disordered" evidence="8">
    <location>
        <begin position="208"/>
        <end position="282"/>
    </location>
</feature>
<dbReference type="Proteomes" id="UP001189429">
    <property type="component" value="Unassembled WGS sequence"/>
</dbReference>
<reference evidence="11" key="1">
    <citation type="submission" date="2023-10" db="EMBL/GenBank/DDBJ databases">
        <authorList>
            <person name="Chen Y."/>
            <person name="Shah S."/>
            <person name="Dougan E. K."/>
            <person name="Thang M."/>
            <person name="Chan C."/>
        </authorList>
    </citation>
    <scope>NUCLEOTIDE SEQUENCE [LARGE SCALE GENOMIC DNA]</scope>
</reference>
<keyword evidence="1 7" id="KW-0723">Serine/threonine-protein kinase</keyword>
<gene>
    <name evidence="11" type="ORF">PCOR1329_LOCUS61605</name>
</gene>
<keyword evidence="4" id="KW-0418">Kinase</keyword>
<dbReference type="Gene3D" id="1.10.510.10">
    <property type="entry name" value="Transferase(Phosphotransferase) domain 1"/>
    <property type="match status" value="1"/>
</dbReference>
<keyword evidence="5 6" id="KW-0067">ATP-binding</keyword>
<feature type="binding site" evidence="6">
    <location>
        <position position="40"/>
    </location>
    <ligand>
        <name>ATP</name>
        <dbReference type="ChEBI" id="CHEBI:30616"/>
    </ligand>
</feature>
<evidence type="ECO:0000256" key="5">
    <source>
        <dbReference type="ARBA" id="ARBA00022840"/>
    </source>
</evidence>
<evidence type="ECO:0000256" key="7">
    <source>
        <dbReference type="RuleBase" id="RU000304"/>
    </source>
</evidence>
<dbReference type="EMBL" id="CAUYUJ010017752">
    <property type="protein sequence ID" value="CAK0877585.1"/>
    <property type="molecule type" value="Genomic_DNA"/>
</dbReference>
<comment type="caution">
    <text evidence="11">The sequence shown here is derived from an EMBL/GenBank/DDBJ whole genome shotgun (WGS) entry which is preliminary data.</text>
</comment>
<evidence type="ECO:0000256" key="1">
    <source>
        <dbReference type="ARBA" id="ARBA00022527"/>
    </source>
</evidence>
<evidence type="ECO:0000256" key="2">
    <source>
        <dbReference type="ARBA" id="ARBA00022679"/>
    </source>
</evidence>
<dbReference type="InterPro" id="IPR008271">
    <property type="entry name" value="Ser/Thr_kinase_AS"/>
</dbReference>
<protein>
    <recommendedName>
        <fullName evidence="13">Protein kinase domain-containing protein</fullName>
    </recommendedName>
</protein>
<dbReference type="PROSITE" id="PS00107">
    <property type="entry name" value="PROTEIN_KINASE_ATP"/>
    <property type="match status" value="1"/>
</dbReference>